<feature type="compositionally biased region" description="Acidic residues" evidence="1">
    <location>
        <begin position="18"/>
        <end position="39"/>
    </location>
</feature>
<dbReference type="AlphaFoldDB" id="A0AA39UQE6"/>
<dbReference type="Proteomes" id="UP001175228">
    <property type="component" value="Unassembled WGS sequence"/>
</dbReference>
<sequence>MSLFVDLEAGVDRQEVLESSDEEVDDFIEDADNEDDTSDAVDAPTADPSAVTPLPGQSEVEEPWTELLDRARMRATRGPTVGERHDDVSIHDVLPEFWVLTVFAGWEDIVVFHISRCARPEHRIKAAFMMPLLEKQVWLEAEMSALLKEWLKDIPGVHIRDQQPLIHSVSPRDGIGTPLTTKSYKPLVIGSWVRIQRGNLKGDTGMVSKVYPWGCKVLLVPRLDPSARNQKNRKRRRLDKLAPKLFDRGAVQLDGTEKVKVIKKTEERYLWRGFVYEHNLLVRRVNFSQVELAREIPDVLAGLFCQSCHPLVQRHRKHLPRISEWCLVVGDPVMDTSNGRVGLVSSVGDERLEIECEEGLFPLAWAHCRKTFEVGQYVEMTDELIDQWAGWIDAIEDGLIHVVSRQTQTKDEVKMREVHPNLLMASTPPSSLPPAPKKDQEFIRPTKNISWKGTLVTITRPHHRWRSKTGYVEDVNMSNNSYNRPGLRVLVRLATYDPNTPYPDAWFDYLDVVDEETHLPLNEALPLADNDDNLYHKYVPVTHFLEERGRRVRPEPEPQSEADPGNRTPLPDPFERCLSPAWDLSAPEPGSSMAASSPTYWCTDQRLHGYKFRAIYHGLKISTAACANSIGGGGLKCIRDDTSAREELDPAVVLPIHPTSRHYDLFLVISGEHCGKWVRGIQFKKGTSQDCSDLEWTVAVVIPRAPYLQDDLTDERLVLHSSCMTLADESAQERKLNDSLKRLLRKPARER</sequence>
<evidence type="ECO:0000313" key="2">
    <source>
        <dbReference type="EMBL" id="KAK0488355.1"/>
    </source>
</evidence>
<feature type="region of interest" description="Disordered" evidence="1">
    <location>
        <begin position="1"/>
        <end position="61"/>
    </location>
</feature>
<evidence type="ECO:0000313" key="3">
    <source>
        <dbReference type="Proteomes" id="UP001175228"/>
    </source>
</evidence>
<reference evidence="2" key="1">
    <citation type="submission" date="2023-06" db="EMBL/GenBank/DDBJ databases">
        <authorList>
            <consortium name="Lawrence Berkeley National Laboratory"/>
            <person name="Ahrendt S."/>
            <person name="Sahu N."/>
            <person name="Indic B."/>
            <person name="Wong-Bajracharya J."/>
            <person name="Merenyi Z."/>
            <person name="Ke H.-M."/>
            <person name="Monk M."/>
            <person name="Kocsube S."/>
            <person name="Drula E."/>
            <person name="Lipzen A."/>
            <person name="Balint B."/>
            <person name="Henrissat B."/>
            <person name="Andreopoulos B."/>
            <person name="Martin F.M."/>
            <person name="Harder C.B."/>
            <person name="Rigling D."/>
            <person name="Ford K.L."/>
            <person name="Foster G.D."/>
            <person name="Pangilinan J."/>
            <person name="Papanicolaou A."/>
            <person name="Barry K."/>
            <person name="LaButti K."/>
            <person name="Viragh M."/>
            <person name="Koriabine M."/>
            <person name="Yan M."/>
            <person name="Riley R."/>
            <person name="Champramary S."/>
            <person name="Plett K.L."/>
            <person name="Tsai I.J."/>
            <person name="Slot J."/>
            <person name="Sipos G."/>
            <person name="Plett J."/>
            <person name="Nagy L.G."/>
            <person name="Grigoriev I.V."/>
        </authorList>
    </citation>
    <scope>NUCLEOTIDE SEQUENCE</scope>
    <source>
        <strain evidence="2">HWK02</strain>
    </source>
</reference>
<keyword evidence="3" id="KW-1185">Reference proteome</keyword>
<protein>
    <recommendedName>
        <fullName evidence="4">Chromatin elongation factor spt5</fullName>
    </recommendedName>
</protein>
<evidence type="ECO:0000256" key="1">
    <source>
        <dbReference type="SAM" id="MobiDB-lite"/>
    </source>
</evidence>
<proteinExistence type="predicted"/>
<dbReference type="EMBL" id="JAUEPU010000039">
    <property type="protein sequence ID" value="KAK0488355.1"/>
    <property type="molecule type" value="Genomic_DNA"/>
</dbReference>
<name>A0AA39UQE6_9AGAR</name>
<feature type="region of interest" description="Disordered" evidence="1">
    <location>
        <begin position="548"/>
        <end position="571"/>
    </location>
</feature>
<comment type="caution">
    <text evidence="2">The sequence shown here is derived from an EMBL/GenBank/DDBJ whole genome shotgun (WGS) entry which is preliminary data.</text>
</comment>
<organism evidence="2 3">
    <name type="scientific">Armillaria luteobubalina</name>
    <dbReference type="NCBI Taxonomy" id="153913"/>
    <lineage>
        <taxon>Eukaryota</taxon>
        <taxon>Fungi</taxon>
        <taxon>Dikarya</taxon>
        <taxon>Basidiomycota</taxon>
        <taxon>Agaricomycotina</taxon>
        <taxon>Agaricomycetes</taxon>
        <taxon>Agaricomycetidae</taxon>
        <taxon>Agaricales</taxon>
        <taxon>Marasmiineae</taxon>
        <taxon>Physalacriaceae</taxon>
        <taxon>Armillaria</taxon>
    </lineage>
</organism>
<gene>
    <name evidence="2" type="ORF">EDD18DRAFT_1110326</name>
</gene>
<accession>A0AA39UQE6</accession>
<evidence type="ECO:0008006" key="4">
    <source>
        <dbReference type="Google" id="ProtNLM"/>
    </source>
</evidence>